<evidence type="ECO:0000313" key="2">
    <source>
        <dbReference type="EMBL" id="AWN81593.1"/>
    </source>
</evidence>
<name>A0A2Z3L7H5_9BACT</name>
<keyword evidence="1" id="KW-0732">Signal</keyword>
<reference evidence="2 3" key="1">
    <citation type="submission" date="2018-05" db="EMBL/GenBank/DDBJ databases">
        <title>Candidatus Cardinium hertigii Genome Assembly.</title>
        <authorList>
            <person name="Showmaker K.C."/>
            <person name="Walden K.O."/>
            <person name="Fields C.J."/>
            <person name="Lambert K.N."/>
            <person name="Hudson M.E."/>
        </authorList>
    </citation>
    <scope>NUCLEOTIDE SEQUENCE [LARGE SCALE GENOMIC DNA]</scope>
    <source>
        <strain evidence="3">cHgTN10</strain>
    </source>
</reference>
<organism evidence="2 3">
    <name type="scientific">Candidatus Cardinium hertigii</name>
    <dbReference type="NCBI Taxonomy" id="247481"/>
    <lineage>
        <taxon>Bacteria</taxon>
        <taxon>Pseudomonadati</taxon>
        <taxon>Bacteroidota</taxon>
        <taxon>Cytophagia</taxon>
        <taxon>Cytophagales</taxon>
        <taxon>Amoebophilaceae</taxon>
        <taxon>Candidatus Cardinium</taxon>
    </lineage>
</organism>
<accession>A0A2Z3L7H5</accession>
<evidence type="ECO:0000313" key="3">
    <source>
        <dbReference type="Proteomes" id="UP000245872"/>
    </source>
</evidence>
<dbReference type="Proteomes" id="UP000245872">
    <property type="component" value="Chromosome"/>
</dbReference>
<dbReference type="KEGG" id="cher:DK880_00261"/>
<feature type="chain" id="PRO_5016300107" evidence="1">
    <location>
        <begin position="25"/>
        <end position="441"/>
    </location>
</feature>
<dbReference type="AlphaFoldDB" id="A0A2Z3L7H5"/>
<evidence type="ECO:0000256" key="1">
    <source>
        <dbReference type="SAM" id="SignalP"/>
    </source>
</evidence>
<proteinExistence type="predicted"/>
<feature type="signal peptide" evidence="1">
    <location>
        <begin position="1"/>
        <end position="24"/>
    </location>
</feature>
<keyword evidence="3" id="KW-1185">Reference proteome</keyword>
<gene>
    <name evidence="2" type="ORF">DK880_00261</name>
</gene>
<sequence precursor="true">MSSLFMVVSKFPCFFKLFLGFCFAALYPSSFIVYAQQNSWPNCAHYFISFPRYENHKEPTDLVQNGCKWGTWVTFSNKIIAIEWKVGAWQNPEELFSSKDFLAIYKHPSYYQRAVIAYIAESFPTDKQKKIAIYAMRYTNDFYFFLKECFDLYKHKKLSKSLFETVLQLKFLHPIYNYIVSKANRDAHFRSLLQQISKEEALDASLRNTITQMLSGDLIKASQKHPKHTIFEAHRGPFDLKVIFQQMEKECQSYDIETPYDVSYIPYFLMILDHPCYYLYIGNATLLESHACPSSVEKYWAIFAMRQIGLSSTEQDMNNNTVQVYNLYSDLIRSACSAYRCCPKPTIPLYLMEDLLHARCPGYIFKYPFFILDYKSKELQDALDEFRSIPVLPCGLKEMAKKIQAGKLATPKEMAYMEGYRKFRATHFTLYETVLPCVSPQ</sequence>
<protein>
    <submittedName>
        <fullName evidence="2">Uncharacterized protein</fullName>
    </submittedName>
</protein>
<dbReference type="EMBL" id="CP029619">
    <property type="protein sequence ID" value="AWN81593.1"/>
    <property type="molecule type" value="Genomic_DNA"/>
</dbReference>